<evidence type="ECO:0000313" key="16">
    <source>
        <dbReference type="Proteomes" id="UP000215361"/>
    </source>
</evidence>
<evidence type="ECO:0000256" key="3">
    <source>
        <dbReference type="ARBA" id="ARBA00020422"/>
    </source>
</evidence>
<accession>A0A133MUU9</accession>
<dbReference type="EMBL" id="NDYE01000014">
    <property type="protein sequence ID" value="OXZ31743.1"/>
    <property type="molecule type" value="Genomic_DNA"/>
</dbReference>
<dbReference type="InterPro" id="IPR002114">
    <property type="entry name" value="PTS_HPr_Ser_P_site"/>
</dbReference>
<reference evidence="10" key="5">
    <citation type="submission" date="2021-02" db="EMBL/GenBank/DDBJ databases">
        <title>Infant gut strain persistence is associated with maternal origin, phylogeny, and functional potential including surface adhesion and iron acquisition.</title>
        <authorList>
            <person name="Lou Y.C."/>
        </authorList>
    </citation>
    <scope>NUCLEOTIDE SEQUENCE</scope>
    <source>
        <strain evidence="10">L3_058_000G1_dasL3_058_000G1_concoct_72</strain>
    </source>
</reference>
<evidence type="ECO:0000259" key="9">
    <source>
        <dbReference type="PROSITE" id="PS51350"/>
    </source>
</evidence>
<evidence type="ECO:0000313" key="19">
    <source>
        <dbReference type="Proteomes" id="UP000235723"/>
    </source>
</evidence>
<protein>
    <recommendedName>
        <fullName evidence="3">Phosphocarrier protein HPr</fullName>
    </recommendedName>
    <alternativeName>
        <fullName evidence="8">Histidine-containing protein</fullName>
    </alternativeName>
</protein>
<dbReference type="PROSITE" id="PS51350">
    <property type="entry name" value="PTS_HPR_DOM"/>
    <property type="match status" value="1"/>
</dbReference>
<evidence type="ECO:0000313" key="10">
    <source>
        <dbReference type="EMBL" id="MBS5964567.1"/>
    </source>
</evidence>
<dbReference type="EMBL" id="NDYC01000026">
    <property type="protein sequence ID" value="OXZ27073.1"/>
    <property type="molecule type" value="Genomic_DNA"/>
</dbReference>
<comment type="subcellular location">
    <subcellularLocation>
        <location evidence="2">Cytoplasm</location>
    </subcellularLocation>
</comment>
<dbReference type="Proteomes" id="UP000502899">
    <property type="component" value="Chromosome"/>
</dbReference>
<dbReference type="EMBL" id="JAHAIK010000005">
    <property type="protein sequence ID" value="MBS5964567.1"/>
    <property type="molecule type" value="Genomic_DNA"/>
</dbReference>
<reference evidence="15 20" key="4">
    <citation type="submission" date="2020-05" db="EMBL/GenBank/DDBJ databases">
        <title>FDA dAtabase for Regulatory Grade micrObial Sequences (FDA-ARGOS): Supporting development and validation of Infectious Disease Dx tests.</title>
        <authorList>
            <person name="Pederson C."/>
            <person name="Tallon L."/>
            <person name="Sadzewicz L."/>
            <person name="Zhao X."/>
            <person name="Vavikolanu K."/>
            <person name="Mehta A."/>
            <person name="Aluvathingal J."/>
            <person name="Nadendla S."/>
            <person name="Myers T."/>
            <person name="Yan Y."/>
            <person name="Sichtig H."/>
        </authorList>
    </citation>
    <scope>NUCLEOTIDE SEQUENCE [LARGE SCALE GENOMIC DNA]</scope>
    <source>
        <strain evidence="15 20">FDAARGOS_764</strain>
    </source>
</reference>
<name>A0A133MUU9_FINMA</name>
<evidence type="ECO:0000313" key="11">
    <source>
        <dbReference type="EMBL" id="OXZ27073.1"/>
    </source>
</evidence>
<evidence type="ECO:0000256" key="6">
    <source>
        <dbReference type="ARBA" id="ARBA00022597"/>
    </source>
</evidence>
<dbReference type="PANTHER" id="PTHR33705">
    <property type="entry name" value="PHOSPHOCARRIER PROTEIN HPR"/>
    <property type="match status" value="1"/>
</dbReference>
<dbReference type="Proteomes" id="UP000215546">
    <property type="component" value="Unassembled WGS sequence"/>
</dbReference>
<evidence type="ECO:0000256" key="4">
    <source>
        <dbReference type="ARBA" id="ARBA00022448"/>
    </source>
</evidence>
<gene>
    <name evidence="11" type="ORF">B9N49_05715</name>
    <name evidence="12" type="ORF">B9N55_06955</name>
    <name evidence="13" type="ORF">B9N56_05145</name>
    <name evidence="14" type="ORF">CJ208_03400</name>
    <name evidence="15" type="ORF">FOC70_07755</name>
    <name evidence="10" type="ORF">KIA07_02740</name>
</gene>
<dbReference type="SUPFAM" id="SSF55594">
    <property type="entry name" value="HPr-like"/>
    <property type="match status" value="1"/>
</dbReference>
<dbReference type="EMBL" id="CP054000">
    <property type="protein sequence ID" value="QKH80246.1"/>
    <property type="molecule type" value="Genomic_DNA"/>
</dbReference>
<evidence type="ECO:0000313" key="18">
    <source>
        <dbReference type="Proteomes" id="UP000215546"/>
    </source>
</evidence>
<dbReference type="EMBL" id="NDYI01000016">
    <property type="protein sequence ID" value="OXZ37565.1"/>
    <property type="molecule type" value="Genomic_DNA"/>
</dbReference>
<dbReference type="Gene3D" id="3.30.1340.10">
    <property type="entry name" value="HPr-like"/>
    <property type="match status" value="1"/>
</dbReference>
<dbReference type="InterPro" id="IPR050399">
    <property type="entry name" value="HPr"/>
</dbReference>
<proteinExistence type="predicted"/>
<dbReference type="InterPro" id="IPR001020">
    <property type="entry name" value="PTS_HPr_His_P_site"/>
</dbReference>
<dbReference type="CDD" id="cd00367">
    <property type="entry name" value="PTS-HPr_like"/>
    <property type="match status" value="1"/>
</dbReference>
<keyword evidence="5" id="KW-0963">Cytoplasm</keyword>
<reference evidence="16 17" key="2">
    <citation type="submission" date="2017-04" db="EMBL/GenBank/DDBJ databases">
        <title>Finegoldia magna isolated from orthopedic joint implant-associated infections.</title>
        <authorList>
            <person name="Bjorklund S."/>
            <person name="Bruggemann H."/>
            <person name="Jensen A."/>
            <person name="Hellmark B."/>
            <person name="Soderquist B."/>
        </authorList>
    </citation>
    <scope>NUCLEOTIDE SEQUENCE [LARGE SCALE GENOMIC DNA]</scope>
    <source>
        <strain evidence="16">08T492</strain>
        <strain evidence="18">12T273</strain>
        <strain evidence="17">CCUG 54800</strain>
    </source>
</reference>
<dbReference type="GeneID" id="60840413"/>
<dbReference type="InterPro" id="IPR000032">
    <property type="entry name" value="HPr-like"/>
</dbReference>
<reference evidence="12" key="1">
    <citation type="journal article" date="2017" name="J. Clin. Microbiol.">
        <title>Finegoldia magna Isolated from Orthopedic Joint Implant-Associated Infections.</title>
        <authorList>
            <person name="Soderquist B."/>
            <person name="Bjorklund S."/>
            <person name="Hellmark B."/>
            <person name="Jensen A."/>
            <person name="Bruggemann H."/>
        </authorList>
    </citation>
    <scope>NUCLEOTIDE SEQUENCE</scope>
    <source>
        <strain evidence="13">08T492</strain>
        <strain evidence="12">12T273</strain>
        <strain evidence="11">CCUG 54800</strain>
    </source>
</reference>
<keyword evidence="4" id="KW-0813">Transport</keyword>
<evidence type="ECO:0000313" key="17">
    <source>
        <dbReference type="Proteomes" id="UP000215413"/>
    </source>
</evidence>
<dbReference type="NCBIfam" id="TIGR01003">
    <property type="entry name" value="PTS_HPr_family"/>
    <property type="match status" value="1"/>
</dbReference>
<dbReference type="Proteomes" id="UP000215361">
    <property type="component" value="Unassembled WGS sequence"/>
</dbReference>
<dbReference type="InterPro" id="IPR035895">
    <property type="entry name" value="HPr-like_sf"/>
</dbReference>
<evidence type="ECO:0000313" key="20">
    <source>
        <dbReference type="Proteomes" id="UP000502899"/>
    </source>
</evidence>
<dbReference type="AlphaFoldDB" id="A0A133MUU9"/>
<reference evidence="14 19" key="3">
    <citation type="submission" date="2017-09" db="EMBL/GenBank/DDBJ databases">
        <title>Bacterial strain isolated from the female urinary microbiota.</title>
        <authorList>
            <person name="Thomas-White K."/>
            <person name="Kumar N."/>
            <person name="Forster S."/>
            <person name="Putonti C."/>
            <person name="Lawley T."/>
            <person name="Wolfe A.J."/>
        </authorList>
    </citation>
    <scope>NUCLEOTIDE SEQUENCE [LARGE SCALE GENOMIC DNA]</scope>
    <source>
        <strain evidence="14 19">UMB0115</strain>
    </source>
</reference>
<evidence type="ECO:0000256" key="7">
    <source>
        <dbReference type="ARBA" id="ARBA00022683"/>
    </source>
</evidence>
<dbReference type="GO" id="GO:0005737">
    <property type="term" value="C:cytoplasm"/>
    <property type="evidence" value="ECO:0007669"/>
    <property type="project" value="UniProtKB-SubCell"/>
</dbReference>
<dbReference type="Pfam" id="PF00381">
    <property type="entry name" value="PTS-HPr"/>
    <property type="match status" value="1"/>
</dbReference>
<feature type="domain" description="HPr" evidence="9">
    <location>
        <begin position="1"/>
        <end position="86"/>
    </location>
</feature>
<dbReference type="PANTHER" id="PTHR33705:SF1">
    <property type="entry name" value="PHOSPHOCARRIER PROTEIN HPR"/>
    <property type="match status" value="1"/>
</dbReference>
<dbReference type="Proteomes" id="UP000215413">
    <property type="component" value="Unassembled WGS sequence"/>
</dbReference>
<dbReference type="PROSITE" id="PS00589">
    <property type="entry name" value="PTS_HPR_SER"/>
    <property type="match status" value="1"/>
</dbReference>
<dbReference type="PROSITE" id="PS00369">
    <property type="entry name" value="PTS_HPR_HIS"/>
    <property type="match status" value="1"/>
</dbReference>
<keyword evidence="7" id="KW-0598">Phosphotransferase system</keyword>
<evidence type="ECO:0000256" key="1">
    <source>
        <dbReference type="ARBA" id="ARBA00003681"/>
    </source>
</evidence>
<evidence type="ECO:0000313" key="14">
    <source>
        <dbReference type="EMBL" id="PMC60465.1"/>
    </source>
</evidence>
<dbReference type="Proteomes" id="UP000730862">
    <property type="component" value="Unassembled WGS sequence"/>
</dbReference>
<dbReference type="PRINTS" id="PR00107">
    <property type="entry name" value="PHOSPHOCPHPR"/>
</dbReference>
<evidence type="ECO:0000256" key="5">
    <source>
        <dbReference type="ARBA" id="ARBA00022490"/>
    </source>
</evidence>
<dbReference type="GO" id="GO:0009401">
    <property type="term" value="P:phosphoenolpyruvate-dependent sugar phosphotransferase system"/>
    <property type="evidence" value="ECO:0007669"/>
    <property type="project" value="UniProtKB-KW"/>
</dbReference>
<dbReference type="RefSeq" id="WP_002836732.1">
    <property type="nucleotide sequence ID" value="NZ_AP031486.1"/>
</dbReference>
<keyword evidence="6" id="KW-0762">Sugar transport</keyword>
<evidence type="ECO:0000256" key="8">
    <source>
        <dbReference type="ARBA" id="ARBA00033055"/>
    </source>
</evidence>
<evidence type="ECO:0000313" key="12">
    <source>
        <dbReference type="EMBL" id="OXZ31743.1"/>
    </source>
</evidence>
<comment type="function">
    <text evidence="1">General (non sugar-specific) component of the phosphoenolpyruvate-dependent sugar phosphotransferase system (sugar PTS). This major carbohydrate active-transport system catalyzes the phosphorylation of incoming sugar substrates concomitantly with their translocation across the cell membrane. The phosphoryl group from phosphoenolpyruvate (PEP) is transferred to the phosphoryl carrier protein HPr by enzyme I. Phospho-HPr then transfers it to the PTS EIIA domain.</text>
</comment>
<evidence type="ECO:0000256" key="2">
    <source>
        <dbReference type="ARBA" id="ARBA00004496"/>
    </source>
</evidence>
<dbReference type="OMA" id="EFYIEMQ"/>
<organism evidence="12 18">
    <name type="scientific">Finegoldia magna</name>
    <name type="common">Peptostreptococcus magnus</name>
    <dbReference type="NCBI Taxonomy" id="1260"/>
    <lineage>
        <taxon>Bacteria</taxon>
        <taxon>Bacillati</taxon>
        <taxon>Bacillota</taxon>
        <taxon>Tissierellia</taxon>
        <taxon>Tissierellales</taxon>
        <taxon>Peptoniphilaceae</taxon>
        <taxon>Finegoldia</taxon>
    </lineage>
</organism>
<evidence type="ECO:0000313" key="15">
    <source>
        <dbReference type="EMBL" id="QKH80246.1"/>
    </source>
</evidence>
<dbReference type="EMBL" id="PNHD01000003">
    <property type="protein sequence ID" value="PMC60465.1"/>
    <property type="molecule type" value="Genomic_DNA"/>
</dbReference>
<dbReference type="Proteomes" id="UP000235723">
    <property type="component" value="Unassembled WGS sequence"/>
</dbReference>
<evidence type="ECO:0000313" key="13">
    <source>
        <dbReference type="EMBL" id="OXZ37565.1"/>
    </source>
</evidence>
<sequence>MVEQNVIVKNETGLHARPAASLVQFVKNFDGKVELIKDGKTANAKSIFNVMALGISQDTEVTVRLDGENEEENLKKLVEFIENLED</sequence>